<dbReference type="GO" id="GO:0005576">
    <property type="term" value="C:extracellular region"/>
    <property type="evidence" value="ECO:0007669"/>
    <property type="project" value="UniProtKB-SubCell"/>
</dbReference>
<dbReference type="UniPathway" id="UPA00109">
    <property type="reaction ID" value="UER00187"/>
</dbReference>
<dbReference type="CDD" id="cd03313">
    <property type="entry name" value="enolase"/>
    <property type="match status" value="1"/>
</dbReference>
<dbReference type="KEGG" id="eha:Ethha_2662"/>
<feature type="binding site" evidence="14">
    <location>
        <position position="158"/>
    </location>
    <ligand>
        <name>substrate</name>
    </ligand>
</feature>
<dbReference type="Proteomes" id="UP000001551">
    <property type="component" value="Chromosome"/>
</dbReference>
<sequence length="430" mass="45916">MKSELHIEHVHARQILDSRGNPTLEAEVVTEDGSVGLAAVPSGASTGQFEALELRDGDKSVYLGKGVLKAVENVNGPLAEAVIGLDALSQRAVDAALLKADGTEGKSNLGANAILAISLATAKAAAKALDLPLYQYLGGVNAHTLPVPMMNILNGGAHATNTVDIQEFMVMPVGAPSFSEALRWCAEVFHALAKVLKGRGLATSVGDEGGFAPNLDTDEDALKIILEAIEKAGYKPGEQFRIAIDAASSEWYQEDGSYLLTKSQKKLSRTDMINFWSDLVSKYPIISLEDGLAEEDWDGWTELTKALGQKIQLVGDDLFVTNPARLDKGIKMGAGNAILIKVNQIGTLTETLDAIELAHRHNYTTIISHRSGETGDTTIADLAVALNAGQIKTGAPSRSERVEKYNQLLRIEEQLGAEANFPGLAAFYNI</sequence>
<evidence type="ECO:0000313" key="19">
    <source>
        <dbReference type="Proteomes" id="UP000001551"/>
    </source>
</evidence>
<keyword evidence="8 12" id="KW-0460">Magnesium</keyword>
<evidence type="ECO:0000256" key="15">
    <source>
        <dbReference type="PIRSR" id="PIRSR001400-3"/>
    </source>
</evidence>
<dbReference type="HOGENOM" id="CLU_031223_2_1_9"/>
<feature type="binding site" evidence="12 15">
    <location>
        <position position="289"/>
    </location>
    <ligand>
        <name>Mg(2+)</name>
        <dbReference type="ChEBI" id="CHEBI:18420"/>
    </ligand>
</feature>
<dbReference type="GO" id="GO:0004634">
    <property type="term" value="F:phosphopyruvate hydratase activity"/>
    <property type="evidence" value="ECO:0007669"/>
    <property type="project" value="UniProtKB-UniRule"/>
</dbReference>
<feature type="binding site" evidence="12">
    <location>
        <position position="370"/>
    </location>
    <ligand>
        <name>(2R)-2-phosphoglycerate</name>
        <dbReference type="ChEBI" id="CHEBI:58289"/>
    </ligand>
</feature>
<dbReference type="InterPro" id="IPR020810">
    <property type="entry name" value="Enolase_C"/>
</dbReference>
<dbReference type="SUPFAM" id="SSF54826">
    <property type="entry name" value="Enolase N-terminal domain-like"/>
    <property type="match status" value="1"/>
</dbReference>
<accession>E6U7N2</accession>
<dbReference type="SMART" id="SM01193">
    <property type="entry name" value="Enolase_N"/>
    <property type="match status" value="1"/>
</dbReference>
<dbReference type="InterPro" id="IPR029017">
    <property type="entry name" value="Enolase-like_N"/>
</dbReference>
<name>E6U7N2_ETHHY</name>
<comment type="cofactor">
    <cofactor evidence="12">
        <name>Mg(2+)</name>
        <dbReference type="ChEBI" id="CHEBI:18420"/>
    </cofactor>
    <text evidence="12">Binds a second Mg(2+) ion via substrate during catalysis.</text>
</comment>
<dbReference type="PANTHER" id="PTHR11902">
    <property type="entry name" value="ENOLASE"/>
    <property type="match status" value="1"/>
</dbReference>
<dbReference type="PROSITE" id="PS00164">
    <property type="entry name" value="ENOLASE"/>
    <property type="match status" value="1"/>
</dbReference>
<proteinExistence type="inferred from homology"/>
<feature type="binding site" evidence="12 15">
    <location>
        <position position="245"/>
    </location>
    <ligand>
        <name>Mg(2+)</name>
        <dbReference type="ChEBI" id="CHEBI:18420"/>
    </ligand>
</feature>
<evidence type="ECO:0000256" key="13">
    <source>
        <dbReference type="PIRSR" id="PIRSR001400-1"/>
    </source>
</evidence>
<evidence type="ECO:0000256" key="4">
    <source>
        <dbReference type="ARBA" id="ARBA00017068"/>
    </source>
</evidence>
<dbReference type="Gene3D" id="3.20.20.120">
    <property type="entry name" value="Enolase-like C-terminal domain"/>
    <property type="match status" value="1"/>
</dbReference>
<reference evidence="18 19" key="1">
    <citation type="submission" date="2010-12" db="EMBL/GenBank/DDBJ databases">
        <title>Complete sequence of Ethanoligenens harbinense YUAN-3.</title>
        <authorList>
            <person name="Lucas S."/>
            <person name="Copeland A."/>
            <person name="Lapidus A."/>
            <person name="Cheng J.-F."/>
            <person name="Bruce D."/>
            <person name="Goodwin L."/>
            <person name="Pitluck S."/>
            <person name="Chertkov O."/>
            <person name="Misra M."/>
            <person name="Detter J.C."/>
            <person name="Han C."/>
            <person name="Tapia R."/>
            <person name="Land M."/>
            <person name="Hauser L."/>
            <person name="Jeffries C."/>
            <person name="Kyrpides N."/>
            <person name="Ivanova N."/>
            <person name="Mikhailova N."/>
            <person name="Wang A."/>
            <person name="Mouttaki H."/>
            <person name="He Z."/>
            <person name="Zhou J."/>
            <person name="Hemme C.L."/>
            <person name="Woyke T."/>
        </authorList>
    </citation>
    <scope>NUCLEOTIDE SEQUENCE [LARGE SCALE GENOMIC DNA]</scope>
    <source>
        <strain evidence="19">DSM 18485 / JCM 12961 / CGMCC 1.5033 / YUAN-3</strain>
    </source>
</reference>
<dbReference type="GO" id="GO:0009986">
    <property type="term" value="C:cell surface"/>
    <property type="evidence" value="ECO:0007669"/>
    <property type="project" value="UniProtKB-SubCell"/>
</dbReference>
<keyword evidence="7 12" id="KW-0479">Metal-binding</keyword>
<dbReference type="Gene3D" id="3.30.390.10">
    <property type="entry name" value="Enolase-like, N-terminal domain"/>
    <property type="match status" value="1"/>
</dbReference>
<dbReference type="GO" id="GO:0006096">
    <property type="term" value="P:glycolytic process"/>
    <property type="evidence" value="ECO:0007669"/>
    <property type="project" value="UniProtKB-UniRule"/>
</dbReference>
<feature type="binding site" evidence="14">
    <location>
        <position position="289"/>
    </location>
    <ligand>
        <name>substrate</name>
    </ligand>
</feature>
<dbReference type="FunFam" id="3.20.20.120:FF:000001">
    <property type="entry name" value="Enolase"/>
    <property type="match status" value="1"/>
</dbReference>
<dbReference type="eggNOG" id="COG0148">
    <property type="taxonomic scope" value="Bacteria"/>
</dbReference>
<evidence type="ECO:0000256" key="3">
    <source>
        <dbReference type="ARBA" id="ARBA00012058"/>
    </source>
</evidence>
<dbReference type="GO" id="GO:0000015">
    <property type="term" value="C:phosphopyruvate hydratase complex"/>
    <property type="evidence" value="ECO:0007669"/>
    <property type="project" value="InterPro"/>
</dbReference>
<comment type="function">
    <text evidence="12">Catalyzes the reversible conversion of 2-phosphoglycerate (2-PG) into phosphoenolpyruvate (PEP). It is essential for the degradation of carbohydrates via glycolysis.</text>
</comment>
<feature type="active site" description="Proton donor" evidence="12 13">
    <location>
        <position position="208"/>
    </location>
</feature>
<evidence type="ECO:0000256" key="2">
    <source>
        <dbReference type="ARBA" id="ARBA00009604"/>
    </source>
</evidence>
<keyword evidence="10 12" id="KW-0456">Lyase</keyword>
<dbReference type="PIRSF" id="PIRSF001400">
    <property type="entry name" value="Enolase"/>
    <property type="match status" value="1"/>
</dbReference>
<dbReference type="InterPro" id="IPR036849">
    <property type="entry name" value="Enolase-like_C_sf"/>
</dbReference>
<feature type="binding site" evidence="12">
    <location>
        <position position="166"/>
    </location>
    <ligand>
        <name>(2R)-2-phosphoglycerate</name>
        <dbReference type="ChEBI" id="CHEBI:58289"/>
    </ligand>
</feature>
<dbReference type="PANTHER" id="PTHR11902:SF1">
    <property type="entry name" value="ENOLASE"/>
    <property type="match status" value="1"/>
</dbReference>
<evidence type="ECO:0000256" key="10">
    <source>
        <dbReference type="ARBA" id="ARBA00023239"/>
    </source>
</evidence>
<gene>
    <name evidence="12" type="primary">eno</name>
    <name evidence="18" type="ordered locus">Ethha_2662</name>
</gene>
<dbReference type="InterPro" id="IPR020811">
    <property type="entry name" value="Enolase_N"/>
</dbReference>
<feature type="domain" description="Enolase C-terminal TIM barrel" evidence="16">
    <location>
        <begin position="142"/>
        <end position="429"/>
    </location>
</feature>
<comment type="cofactor">
    <cofactor evidence="15">
        <name>Mg(2+)</name>
        <dbReference type="ChEBI" id="CHEBI:18420"/>
    </cofactor>
    <text evidence="15">Mg(2+) is required for catalysis and for stabilizing the dimer.</text>
</comment>
<feature type="binding site" evidence="14">
    <location>
        <position position="167"/>
    </location>
    <ligand>
        <name>substrate</name>
    </ligand>
</feature>
<feature type="active site" description="Proton acceptor" evidence="12 13">
    <location>
        <position position="341"/>
    </location>
</feature>
<feature type="binding site" evidence="12 15">
    <location>
        <position position="316"/>
    </location>
    <ligand>
        <name>Mg(2+)</name>
        <dbReference type="ChEBI" id="CHEBI:18420"/>
    </ligand>
</feature>
<dbReference type="SUPFAM" id="SSF51604">
    <property type="entry name" value="Enolase C-terminal domain-like"/>
    <property type="match status" value="1"/>
</dbReference>
<protein>
    <recommendedName>
        <fullName evidence="4 12">Enolase</fullName>
        <ecNumber evidence="3 12">4.2.1.11</ecNumber>
    </recommendedName>
    <alternativeName>
        <fullName evidence="12">2-phospho-D-glycerate hydro-lyase</fullName>
    </alternativeName>
    <alternativeName>
        <fullName evidence="12">2-phosphoglycerate dehydratase</fullName>
    </alternativeName>
</protein>
<evidence type="ECO:0000259" key="16">
    <source>
        <dbReference type="SMART" id="SM01192"/>
    </source>
</evidence>
<feature type="binding site" evidence="14">
    <location>
        <position position="392"/>
    </location>
    <ligand>
        <name>substrate</name>
    </ligand>
</feature>
<organism evidence="18 19">
    <name type="scientific">Ethanoligenens harbinense (strain DSM 18485 / JCM 12961 / CGMCC 1.5033 / YUAN-3)</name>
    <dbReference type="NCBI Taxonomy" id="663278"/>
    <lineage>
        <taxon>Bacteria</taxon>
        <taxon>Bacillati</taxon>
        <taxon>Bacillota</taxon>
        <taxon>Clostridia</taxon>
        <taxon>Eubacteriales</taxon>
        <taxon>Oscillospiraceae</taxon>
        <taxon>Ethanoligenens</taxon>
    </lineage>
</organism>
<comment type="subcellular location">
    <subcellularLocation>
        <location evidence="12">Cytoplasm</location>
    </subcellularLocation>
    <subcellularLocation>
        <location evidence="12">Secreted</location>
    </subcellularLocation>
    <subcellularLocation>
        <location evidence="12">Cell surface</location>
    </subcellularLocation>
    <text evidence="12">Fractions of enolase are present in both the cytoplasm and on the cell surface.</text>
</comment>
<feature type="binding site" evidence="14">
    <location>
        <begin position="368"/>
        <end position="371"/>
    </location>
    <ligand>
        <name>substrate</name>
    </ligand>
</feature>
<feature type="binding site" evidence="12">
    <location>
        <position position="341"/>
    </location>
    <ligand>
        <name>(2R)-2-phosphoglycerate</name>
        <dbReference type="ChEBI" id="CHEBI:58289"/>
    </ligand>
</feature>
<dbReference type="Pfam" id="PF00113">
    <property type="entry name" value="Enolase_C"/>
    <property type="match status" value="1"/>
</dbReference>
<dbReference type="Pfam" id="PF03952">
    <property type="entry name" value="Enolase_N"/>
    <property type="match status" value="1"/>
</dbReference>
<feature type="binding site" evidence="14">
    <location>
        <position position="316"/>
    </location>
    <ligand>
        <name>substrate</name>
    </ligand>
</feature>
<dbReference type="SMART" id="SM01192">
    <property type="entry name" value="Enolase_C"/>
    <property type="match status" value="1"/>
</dbReference>
<evidence type="ECO:0000313" key="18">
    <source>
        <dbReference type="EMBL" id="ADU28155.1"/>
    </source>
</evidence>
<keyword evidence="5 12" id="KW-0963">Cytoplasm</keyword>
<dbReference type="GO" id="GO:0000287">
    <property type="term" value="F:magnesium ion binding"/>
    <property type="evidence" value="ECO:0007669"/>
    <property type="project" value="UniProtKB-UniRule"/>
</dbReference>
<evidence type="ECO:0000256" key="8">
    <source>
        <dbReference type="ARBA" id="ARBA00022842"/>
    </source>
</evidence>
<feature type="domain" description="Enolase N-terminal" evidence="17">
    <location>
        <begin position="7"/>
        <end position="137"/>
    </location>
</feature>
<dbReference type="NCBIfam" id="TIGR01060">
    <property type="entry name" value="eno"/>
    <property type="match status" value="1"/>
</dbReference>
<comment type="catalytic activity">
    <reaction evidence="11">
        <text>(2R)-2-phosphoglycerate = phosphoenolpyruvate + H2O</text>
        <dbReference type="Rhea" id="RHEA:10164"/>
        <dbReference type="ChEBI" id="CHEBI:15377"/>
        <dbReference type="ChEBI" id="CHEBI:58289"/>
        <dbReference type="ChEBI" id="CHEBI:58702"/>
        <dbReference type="EC" id="4.2.1.11"/>
    </reaction>
    <physiologicalReaction direction="left-to-right" evidence="11">
        <dbReference type="Rhea" id="RHEA:10165"/>
    </physiologicalReaction>
</comment>
<evidence type="ECO:0000256" key="5">
    <source>
        <dbReference type="ARBA" id="ARBA00022490"/>
    </source>
</evidence>
<keyword evidence="9 12" id="KW-0324">Glycolysis</keyword>
<comment type="pathway">
    <text evidence="1 12">Carbohydrate degradation; glycolysis; pyruvate from D-glyceraldehyde 3-phosphate: step 4/5.</text>
</comment>
<evidence type="ECO:0000256" key="7">
    <source>
        <dbReference type="ARBA" id="ARBA00022723"/>
    </source>
</evidence>
<dbReference type="FunFam" id="3.30.390.10:FF:000001">
    <property type="entry name" value="Enolase"/>
    <property type="match status" value="1"/>
</dbReference>
<feature type="binding site" evidence="12">
    <location>
        <position position="392"/>
    </location>
    <ligand>
        <name>(2R)-2-phosphoglycerate</name>
        <dbReference type="ChEBI" id="CHEBI:58289"/>
    </ligand>
</feature>
<comment type="similarity">
    <text evidence="2 12">Belongs to the enolase family.</text>
</comment>
<dbReference type="SFLD" id="SFLDF00002">
    <property type="entry name" value="enolase"/>
    <property type="match status" value="1"/>
</dbReference>
<dbReference type="SFLD" id="SFLDS00001">
    <property type="entry name" value="Enolase"/>
    <property type="match status" value="1"/>
</dbReference>
<dbReference type="InterPro" id="IPR020809">
    <property type="entry name" value="Enolase_CS"/>
</dbReference>
<dbReference type="RefSeq" id="WP_013486498.1">
    <property type="nucleotide sequence ID" value="NC_014828.1"/>
</dbReference>
<evidence type="ECO:0000259" key="17">
    <source>
        <dbReference type="SMART" id="SM01193"/>
    </source>
</evidence>
<dbReference type="HAMAP" id="MF_00318">
    <property type="entry name" value="Enolase"/>
    <property type="match status" value="1"/>
</dbReference>
<dbReference type="InterPro" id="IPR000941">
    <property type="entry name" value="Enolase"/>
</dbReference>
<dbReference type="STRING" id="663278.Ethha_2662"/>
<evidence type="ECO:0000256" key="12">
    <source>
        <dbReference type="HAMAP-Rule" id="MF_00318"/>
    </source>
</evidence>
<evidence type="ECO:0000256" key="6">
    <source>
        <dbReference type="ARBA" id="ARBA00022525"/>
    </source>
</evidence>
<dbReference type="SFLD" id="SFLDG00178">
    <property type="entry name" value="enolase"/>
    <property type="match status" value="1"/>
</dbReference>
<dbReference type="AlphaFoldDB" id="E6U7N2"/>
<keyword evidence="6 12" id="KW-0964">Secreted</keyword>
<feature type="binding site" evidence="12">
    <location>
        <position position="371"/>
    </location>
    <ligand>
        <name>(2R)-2-phosphoglycerate</name>
        <dbReference type="ChEBI" id="CHEBI:58289"/>
    </ligand>
</feature>
<keyword evidence="19" id="KW-1185">Reference proteome</keyword>
<evidence type="ECO:0000256" key="1">
    <source>
        <dbReference type="ARBA" id="ARBA00005031"/>
    </source>
</evidence>
<dbReference type="EMBL" id="CP002400">
    <property type="protein sequence ID" value="ADU28155.1"/>
    <property type="molecule type" value="Genomic_DNA"/>
</dbReference>
<evidence type="ECO:0000256" key="9">
    <source>
        <dbReference type="ARBA" id="ARBA00023152"/>
    </source>
</evidence>
<dbReference type="PRINTS" id="PR00148">
    <property type="entry name" value="ENOLASE"/>
</dbReference>
<evidence type="ECO:0000256" key="14">
    <source>
        <dbReference type="PIRSR" id="PIRSR001400-2"/>
    </source>
</evidence>
<evidence type="ECO:0000256" key="11">
    <source>
        <dbReference type="ARBA" id="ARBA00048951"/>
    </source>
</evidence>
<dbReference type="EC" id="4.2.1.11" evidence="3 12"/>